<dbReference type="Proteomes" id="UP000011939">
    <property type="component" value="Unassembled WGS sequence"/>
</dbReference>
<evidence type="ECO:0000313" key="2">
    <source>
        <dbReference type="Proteomes" id="UP000011939"/>
    </source>
</evidence>
<name>M5IHP1_9BACT</name>
<dbReference type="AlphaFoldDB" id="M5IHP1"/>
<accession>M5IHP1</accession>
<comment type="caution">
    <text evidence="1">The sequence shown here is derived from an EMBL/GenBank/DDBJ whole genome shotgun (WGS) entry which is preliminary data.</text>
</comment>
<protein>
    <submittedName>
        <fullName evidence="1">Uncharacterized protein</fullName>
    </submittedName>
</protein>
<dbReference type="STRING" id="1244083.CSUNSWCD_7"/>
<organism evidence="1 2">
    <name type="scientific">Campylobacter showae CSUNSWCD</name>
    <dbReference type="NCBI Taxonomy" id="1244083"/>
    <lineage>
        <taxon>Bacteria</taxon>
        <taxon>Pseudomonadati</taxon>
        <taxon>Campylobacterota</taxon>
        <taxon>Epsilonproteobacteria</taxon>
        <taxon>Campylobacterales</taxon>
        <taxon>Campylobacteraceae</taxon>
        <taxon>Campylobacter</taxon>
    </lineage>
</organism>
<evidence type="ECO:0000313" key="1">
    <source>
        <dbReference type="EMBL" id="EKU12067.1"/>
    </source>
</evidence>
<dbReference type="EMBL" id="AMZQ01000001">
    <property type="protein sequence ID" value="EKU12067.1"/>
    <property type="molecule type" value="Genomic_DNA"/>
</dbReference>
<sequence length="97" mass="11100">MLARLVPAGKFNLPESPERPFSRQICALNLARKTRPFSAQFFSLFNPPKFTPAFSKFPIQFHSNLTALWLLFRKFYLQKAVSPTHFTVTADTKIIPG</sequence>
<reference evidence="1 2" key="1">
    <citation type="journal article" date="2013" name="Genome Announc.">
        <title>Genome Sequence of Campylobacter showae UNSWCD, Isolated from a Patient with Crohn's Disease.</title>
        <authorList>
            <person name="Tay A.P."/>
            <person name="Kaakoush N.O."/>
            <person name="Deshpande N.P."/>
            <person name="Chen Z."/>
            <person name="Mitchell H."/>
            <person name="Wilkins M.R."/>
        </authorList>
    </citation>
    <scope>NUCLEOTIDE SEQUENCE [LARGE SCALE GENOMIC DNA]</scope>
    <source>
        <strain evidence="1 2">CSUNSWCD</strain>
    </source>
</reference>
<dbReference type="PATRIC" id="fig|1244083.3.peg.7"/>
<proteinExistence type="predicted"/>
<gene>
    <name evidence="1" type="ORF">CSUNSWCD_7</name>
</gene>